<keyword evidence="3 5" id="KW-0067">ATP-binding</keyword>
<dbReference type="InterPro" id="IPR027417">
    <property type="entry name" value="P-loop_NTPase"/>
</dbReference>
<reference evidence="5 6" key="2">
    <citation type="journal article" date="2016" name="Int. J. Syst. Evol. Microbiol.">
        <title>Lutibacter profundi sp. nov., isolated from a deep-sea hydrothermal system on the Arctic Mid-Ocean Ridge and emended description of the genus Lutibacter.</title>
        <authorList>
            <person name="Le Moine Bauer S."/>
            <person name="Roalkvam I."/>
            <person name="Steen I.H."/>
            <person name="Dahle H."/>
        </authorList>
    </citation>
    <scope>NUCLEOTIDE SEQUENCE [LARGE SCALE GENOMIC DNA]</scope>
    <source>
        <strain evidence="5 6">LP1</strain>
    </source>
</reference>
<evidence type="ECO:0000313" key="6">
    <source>
        <dbReference type="Proteomes" id="UP000059672"/>
    </source>
</evidence>
<evidence type="ECO:0000256" key="2">
    <source>
        <dbReference type="ARBA" id="ARBA00022741"/>
    </source>
</evidence>
<keyword evidence="6" id="KW-1185">Reference proteome</keyword>
<name>A0A0X8G5B7_9FLAO</name>
<dbReference type="RefSeq" id="WP_068206302.1">
    <property type="nucleotide sequence ID" value="NZ_CP013355.1"/>
</dbReference>
<dbReference type="GO" id="GO:0005524">
    <property type="term" value="F:ATP binding"/>
    <property type="evidence" value="ECO:0007669"/>
    <property type="project" value="UniProtKB-KW"/>
</dbReference>
<dbReference type="PANTHER" id="PTHR42734:SF21">
    <property type="entry name" value="IRON ABC TRANSPORTER, ATP-BINDING PROTEIN"/>
    <property type="match status" value="1"/>
</dbReference>
<dbReference type="PANTHER" id="PTHR42734">
    <property type="entry name" value="METAL TRANSPORT SYSTEM ATP-BINDING PROTEIN TM_0124-RELATED"/>
    <property type="match status" value="1"/>
</dbReference>
<evidence type="ECO:0000313" key="5">
    <source>
        <dbReference type="EMBL" id="AMC10366.1"/>
    </source>
</evidence>
<organism evidence="5 6">
    <name type="scientific">Lutibacter profundi</name>
    <dbReference type="NCBI Taxonomy" id="1622118"/>
    <lineage>
        <taxon>Bacteria</taxon>
        <taxon>Pseudomonadati</taxon>
        <taxon>Bacteroidota</taxon>
        <taxon>Flavobacteriia</taxon>
        <taxon>Flavobacteriales</taxon>
        <taxon>Flavobacteriaceae</taxon>
        <taxon>Lutibacter</taxon>
    </lineage>
</organism>
<dbReference type="OrthoDB" id="9787851at2"/>
<evidence type="ECO:0000259" key="4">
    <source>
        <dbReference type="PROSITE" id="PS50893"/>
    </source>
</evidence>
<keyword evidence="2" id="KW-0547">Nucleotide-binding</keyword>
<dbReference type="Proteomes" id="UP000059672">
    <property type="component" value="Chromosome"/>
</dbReference>
<evidence type="ECO:0000256" key="3">
    <source>
        <dbReference type="ARBA" id="ARBA00022840"/>
    </source>
</evidence>
<dbReference type="EMBL" id="CP013355">
    <property type="protein sequence ID" value="AMC10366.1"/>
    <property type="molecule type" value="Genomic_DNA"/>
</dbReference>
<accession>A0A0X8G5B7</accession>
<dbReference type="PATRIC" id="fig|1622118.3.peg.738"/>
<dbReference type="GO" id="GO:0016887">
    <property type="term" value="F:ATP hydrolysis activity"/>
    <property type="evidence" value="ECO:0007669"/>
    <property type="project" value="InterPro"/>
</dbReference>
<dbReference type="SMART" id="SM00382">
    <property type="entry name" value="AAA"/>
    <property type="match status" value="1"/>
</dbReference>
<evidence type="ECO:0000256" key="1">
    <source>
        <dbReference type="ARBA" id="ARBA00022448"/>
    </source>
</evidence>
<reference evidence="6" key="1">
    <citation type="submission" date="2015-12" db="EMBL/GenBank/DDBJ databases">
        <title>Complete genome sequence of Lutibacter profundus strain LP1.</title>
        <authorList>
            <person name="Wissuwa J."/>
            <person name="Le Moine Bauer S."/>
            <person name="Stokke R."/>
            <person name="Dahle H."/>
            <person name="Steen I.H."/>
        </authorList>
    </citation>
    <scope>NUCLEOTIDE SEQUENCE [LARGE SCALE GENOMIC DNA]</scope>
    <source>
        <strain evidence="6">LP1</strain>
    </source>
</reference>
<dbReference type="SUPFAM" id="SSF52540">
    <property type="entry name" value="P-loop containing nucleoside triphosphate hydrolases"/>
    <property type="match status" value="1"/>
</dbReference>
<feature type="domain" description="ABC transporter" evidence="4">
    <location>
        <begin position="9"/>
        <end position="249"/>
    </location>
</feature>
<protein>
    <submittedName>
        <fullName evidence="5">ABC transporter ATP-binding protein</fullName>
    </submittedName>
</protein>
<dbReference type="PROSITE" id="PS50893">
    <property type="entry name" value="ABC_TRANSPORTER_2"/>
    <property type="match status" value="1"/>
</dbReference>
<dbReference type="Gene3D" id="3.40.50.300">
    <property type="entry name" value="P-loop containing nucleotide triphosphate hydrolases"/>
    <property type="match status" value="1"/>
</dbReference>
<dbReference type="CDD" id="cd03214">
    <property type="entry name" value="ABC_Iron-Siderophores_B12_Hemin"/>
    <property type="match status" value="1"/>
</dbReference>
<dbReference type="Pfam" id="PF00005">
    <property type="entry name" value="ABC_tran"/>
    <property type="match status" value="1"/>
</dbReference>
<sequence length="265" mass="29774">MKVESKHIIKTNNLSIGYTSRKEVNTIASNLNIQLKKGNLVCLLGKNGIGKSTLLRTLTKVQPALNGEIFINNQNLNTLNNLNLSKSLSLVLTERLPESNLSVFELVALGRQPYTNWVGKLTDNDLQFINTALEQTNTTHLIHSRYYELSDGQLQKVLIARALAQNTDLIILDEPTAHLDLHHTLETFTLLKKLAVNFNKTIIVSTHEINLALQLADELWLMTPSNFVSGKTNTLIANNYVNQLFDSNLIHFNKTLKQFTISNSQ</sequence>
<dbReference type="FunFam" id="3.40.50.300:FF:000134">
    <property type="entry name" value="Iron-enterobactin ABC transporter ATP-binding protein"/>
    <property type="match status" value="1"/>
</dbReference>
<dbReference type="InterPro" id="IPR003593">
    <property type="entry name" value="AAA+_ATPase"/>
</dbReference>
<dbReference type="InterPro" id="IPR050153">
    <property type="entry name" value="Metal_Ion_Import_ABC"/>
</dbReference>
<proteinExistence type="predicted"/>
<dbReference type="KEGG" id="lut:Lupro_03480"/>
<dbReference type="AlphaFoldDB" id="A0A0X8G5B7"/>
<keyword evidence="1" id="KW-0813">Transport</keyword>
<dbReference type="InterPro" id="IPR003439">
    <property type="entry name" value="ABC_transporter-like_ATP-bd"/>
</dbReference>
<dbReference type="STRING" id="1622118.Lupro_03480"/>
<gene>
    <name evidence="5" type="ORF">Lupro_03480</name>
</gene>